<dbReference type="GO" id="GO:0005886">
    <property type="term" value="C:plasma membrane"/>
    <property type="evidence" value="ECO:0007669"/>
    <property type="project" value="UniProtKB-SubCell"/>
</dbReference>
<evidence type="ECO:0000256" key="6">
    <source>
        <dbReference type="SAM" id="Phobius"/>
    </source>
</evidence>
<dbReference type="PATRIC" id="fig|331679.3.peg.847"/>
<dbReference type="GO" id="GO:0022857">
    <property type="term" value="F:transmembrane transporter activity"/>
    <property type="evidence" value="ECO:0007669"/>
    <property type="project" value="InterPro"/>
</dbReference>
<feature type="transmembrane region" description="Helical" evidence="6">
    <location>
        <begin position="57"/>
        <end position="77"/>
    </location>
</feature>
<dbReference type="PROSITE" id="PS50850">
    <property type="entry name" value="MFS"/>
    <property type="match status" value="1"/>
</dbReference>
<accession>A0A0R2KZS7</accession>
<reference evidence="8 9" key="1">
    <citation type="journal article" date="2015" name="Genome Announc.">
        <title>Expanding the biotechnology potential of lactobacilli through comparative genomics of 213 strains and associated genera.</title>
        <authorList>
            <person name="Sun Z."/>
            <person name="Harris H.M."/>
            <person name="McCann A."/>
            <person name="Guo C."/>
            <person name="Argimon S."/>
            <person name="Zhang W."/>
            <person name="Yang X."/>
            <person name="Jeffery I.B."/>
            <person name="Cooney J.C."/>
            <person name="Kagawa T.F."/>
            <person name="Liu W."/>
            <person name="Song Y."/>
            <person name="Salvetti E."/>
            <person name="Wrobel A."/>
            <person name="Rasinkangas P."/>
            <person name="Parkhill J."/>
            <person name="Rea M.C."/>
            <person name="O'Sullivan O."/>
            <person name="Ritari J."/>
            <person name="Douillard F.P."/>
            <person name="Paul Ross R."/>
            <person name="Yang R."/>
            <person name="Briner A.E."/>
            <person name="Felis G.E."/>
            <person name="de Vos W.M."/>
            <person name="Barrangou R."/>
            <person name="Klaenhammer T.R."/>
            <person name="Caufield P.W."/>
            <person name="Cui Y."/>
            <person name="Zhang H."/>
            <person name="O'Toole P.W."/>
        </authorList>
    </citation>
    <scope>NUCLEOTIDE SEQUENCE [LARGE SCALE GENOMIC DNA]</scope>
    <source>
        <strain evidence="8 9">DSM 18001</strain>
    </source>
</reference>
<keyword evidence="3 6" id="KW-0812">Transmembrane</keyword>
<evidence type="ECO:0000259" key="7">
    <source>
        <dbReference type="PROSITE" id="PS50850"/>
    </source>
</evidence>
<keyword evidence="2" id="KW-0813">Transport</keyword>
<keyword evidence="9" id="KW-1185">Reference proteome</keyword>
<dbReference type="InterPro" id="IPR020846">
    <property type="entry name" value="MFS_dom"/>
</dbReference>
<evidence type="ECO:0000256" key="3">
    <source>
        <dbReference type="ARBA" id="ARBA00022692"/>
    </source>
</evidence>
<feature type="transmembrane region" description="Helical" evidence="6">
    <location>
        <begin position="84"/>
        <end position="103"/>
    </location>
</feature>
<keyword evidence="4 6" id="KW-1133">Transmembrane helix</keyword>
<dbReference type="SUPFAM" id="SSF103473">
    <property type="entry name" value="MFS general substrate transporter"/>
    <property type="match status" value="1"/>
</dbReference>
<evidence type="ECO:0000256" key="1">
    <source>
        <dbReference type="ARBA" id="ARBA00004651"/>
    </source>
</evidence>
<evidence type="ECO:0000313" key="8">
    <source>
        <dbReference type="EMBL" id="KRN95049.1"/>
    </source>
</evidence>
<evidence type="ECO:0000313" key="9">
    <source>
        <dbReference type="Proteomes" id="UP000051859"/>
    </source>
</evidence>
<gene>
    <name evidence="8" type="ORF">IV81_GL000842</name>
</gene>
<dbReference type="STRING" id="331679.IV81_GL000842"/>
<dbReference type="AlphaFoldDB" id="A0A0R2KZS7"/>
<comment type="caution">
    <text evidence="8">The sequence shown here is derived from an EMBL/GenBank/DDBJ whole genome shotgun (WGS) entry which is preliminary data.</text>
</comment>
<dbReference type="InterPro" id="IPR036259">
    <property type="entry name" value="MFS_trans_sf"/>
</dbReference>
<dbReference type="Gene3D" id="1.20.1720.10">
    <property type="entry name" value="Multidrug resistance protein D"/>
    <property type="match status" value="1"/>
</dbReference>
<dbReference type="Proteomes" id="UP000051859">
    <property type="component" value="Unassembled WGS sequence"/>
</dbReference>
<dbReference type="EMBL" id="JQBX01000002">
    <property type="protein sequence ID" value="KRN95049.1"/>
    <property type="molecule type" value="Genomic_DNA"/>
</dbReference>
<organism evidence="8 9">
    <name type="scientific">Pediococcus stilesii</name>
    <dbReference type="NCBI Taxonomy" id="331679"/>
    <lineage>
        <taxon>Bacteria</taxon>
        <taxon>Bacillati</taxon>
        <taxon>Bacillota</taxon>
        <taxon>Bacilli</taxon>
        <taxon>Lactobacillales</taxon>
        <taxon>Lactobacillaceae</taxon>
        <taxon>Pediococcus</taxon>
    </lineage>
</organism>
<sequence>MKSNQNLDADGRPYNRGLLIASLLIGGFLTVLTETILNNGLADIARSLSITTATAQWLSTGYMLTMGIMVPVSAFLLNRFNSRNLYLVALVIFIIGTSIAFVASNSTNWTPNSGRFRWHHHAFHA</sequence>
<feature type="domain" description="Major facilitator superfamily (MFS) profile" evidence="7">
    <location>
        <begin position="19"/>
        <end position="125"/>
    </location>
</feature>
<comment type="subcellular location">
    <subcellularLocation>
        <location evidence="1">Cell membrane</location>
        <topology evidence="1">Multi-pass membrane protein</topology>
    </subcellularLocation>
</comment>
<evidence type="ECO:0000256" key="4">
    <source>
        <dbReference type="ARBA" id="ARBA00022989"/>
    </source>
</evidence>
<dbReference type="Pfam" id="PF07690">
    <property type="entry name" value="MFS_1"/>
    <property type="match status" value="1"/>
</dbReference>
<evidence type="ECO:0000256" key="2">
    <source>
        <dbReference type="ARBA" id="ARBA00022448"/>
    </source>
</evidence>
<protein>
    <recommendedName>
        <fullName evidence="7">Major facilitator superfamily (MFS) profile domain-containing protein</fullName>
    </recommendedName>
</protein>
<feature type="transmembrane region" description="Helical" evidence="6">
    <location>
        <begin position="18"/>
        <end position="37"/>
    </location>
</feature>
<evidence type="ECO:0000256" key="5">
    <source>
        <dbReference type="ARBA" id="ARBA00023136"/>
    </source>
</evidence>
<keyword evidence="5 6" id="KW-0472">Membrane</keyword>
<dbReference type="PANTHER" id="PTHR42718">
    <property type="entry name" value="MAJOR FACILITATOR SUPERFAMILY MULTIDRUG TRANSPORTER MFSC"/>
    <property type="match status" value="1"/>
</dbReference>
<dbReference type="PANTHER" id="PTHR42718:SF9">
    <property type="entry name" value="MAJOR FACILITATOR SUPERFAMILY MULTIDRUG TRANSPORTER MFSC"/>
    <property type="match status" value="1"/>
</dbReference>
<name>A0A0R2KZS7_9LACO</name>
<dbReference type="InterPro" id="IPR011701">
    <property type="entry name" value="MFS"/>
</dbReference>
<proteinExistence type="predicted"/>